<protein>
    <submittedName>
        <fullName evidence="3">tRNA 2-selenouridine synthase</fullName>
        <ecNumber evidence="3">2.9.1.-</ecNumber>
    </submittedName>
</protein>
<keyword evidence="3" id="KW-0808">Transferase</keyword>
<keyword evidence="1" id="KW-0711">Selenium</keyword>
<feature type="domain" description="Rhodanese" evidence="2">
    <location>
        <begin position="10"/>
        <end position="128"/>
    </location>
</feature>
<dbReference type="GO" id="GO:0002098">
    <property type="term" value="P:tRNA wobble uridine modification"/>
    <property type="evidence" value="ECO:0007669"/>
    <property type="project" value="InterPro"/>
</dbReference>
<dbReference type="SUPFAM" id="SSF52821">
    <property type="entry name" value="Rhodanese/Cell cycle control phosphatase"/>
    <property type="match status" value="1"/>
</dbReference>
<dbReference type="Pfam" id="PF00581">
    <property type="entry name" value="Rhodanese"/>
    <property type="match status" value="1"/>
</dbReference>
<dbReference type="SMART" id="SM00450">
    <property type="entry name" value="RHOD"/>
    <property type="match status" value="1"/>
</dbReference>
<dbReference type="PATRIC" id="fig|1121338.3.peg.1268"/>
<dbReference type="AlphaFoldDB" id="A0A151B531"/>
<dbReference type="NCBIfam" id="NF008752">
    <property type="entry name" value="PRK11784.1-4"/>
    <property type="match status" value="1"/>
</dbReference>
<dbReference type="InterPro" id="IPR027417">
    <property type="entry name" value="P-loop_NTPase"/>
</dbReference>
<dbReference type="RefSeq" id="WP_066824080.1">
    <property type="nucleotide sequence ID" value="NZ_LTBA01000010.1"/>
</dbReference>
<dbReference type="NCBIfam" id="NF008750">
    <property type="entry name" value="PRK11784.1-2"/>
    <property type="match status" value="1"/>
</dbReference>
<accession>A0A151B531</accession>
<dbReference type="EMBL" id="LTBA01000010">
    <property type="protein sequence ID" value="KYH34767.1"/>
    <property type="molecule type" value="Genomic_DNA"/>
</dbReference>
<dbReference type="Proteomes" id="UP000075531">
    <property type="component" value="Unassembled WGS sequence"/>
</dbReference>
<dbReference type="PANTHER" id="PTHR30401">
    <property type="entry name" value="TRNA 2-SELENOURIDINE SYNTHASE"/>
    <property type="match status" value="1"/>
</dbReference>
<dbReference type="Gene3D" id="3.40.250.10">
    <property type="entry name" value="Rhodanese-like domain"/>
    <property type="match status" value="1"/>
</dbReference>
<dbReference type="InterPro" id="IPR017582">
    <property type="entry name" value="SelU"/>
</dbReference>
<evidence type="ECO:0000313" key="3">
    <source>
        <dbReference type="EMBL" id="KYH34767.1"/>
    </source>
</evidence>
<dbReference type="InterPro" id="IPR036873">
    <property type="entry name" value="Rhodanese-like_dom_sf"/>
</dbReference>
<evidence type="ECO:0000256" key="1">
    <source>
        <dbReference type="ARBA" id="ARBA00023266"/>
    </source>
</evidence>
<dbReference type="OrthoDB" id="9808735at2"/>
<comment type="caution">
    <text evidence="3">The sequence shown here is derived from an EMBL/GenBank/DDBJ whole genome shotgun (WGS) entry which is preliminary data.</text>
</comment>
<evidence type="ECO:0000259" key="2">
    <source>
        <dbReference type="PROSITE" id="PS50206"/>
    </source>
</evidence>
<dbReference type="Gene3D" id="3.40.50.300">
    <property type="entry name" value="P-loop containing nucleotide triphosphate hydrolases"/>
    <property type="match status" value="1"/>
</dbReference>
<dbReference type="InterPro" id="IPR058840">
    <property type="entry name" value="AAA_SelU"/>
</dbReference>
<dbReference type="NCBIfam" id="TIGR03167">
    <property type="entry name" value="tRNA_sel_U_synt"/>
    <property type="match status" value="1"/>
</dbReference>
<name>A0A151B531_9CLOT</name>
<proteinExistence type="predicted"/>
<dbReference type="Pfam" id="PF26341">
    <property type="entry name" value="AAA_SelU"/>
    <property type="match status" value="1"/>
</dbReference>
<dbReference type="SUPFAM" id="SSF52540">
    <property type="entry name" value="P-loop containing nucleoside triphosphate hydrolases"/>
    <property type="match status" value="1"/>
</dbReference>
<dbReference type="EC" id="2.9.1.-" evidence="3"/>
<evidence type="ECO:0000313" key="4">
    <source>
        <dbReference type="Proteomes" id="UP000075531"/>
    </source>
</evidence>
<dbReference type="InterPro" id="IPR001763">
    <property type="entry name" value="Rhodanese-like_dom"/>
</dbReference>
<organism evidence="3 4">
    <name type="scientific">Clostridium tepidiprofundi DSM 19306</name>
    <dbReference type="NCBI Taxonomy" id="1121338"/>
    <lineage>
        <taxon>Bacteria</taxon>
        <taxon>Bacillati</taxon>
        <taxon>Bacillota</taxon>
        <taxon>Clostridia</taxon>
        <taxon>Eubacteriales</taxon>
        <taxon>Clostridiaceae</taxon>
        <taxon>Clostridium</taxon>
    </lineage>
</organism>
<reference evidence="3 4" key="1">
    <citation type="submission" date="2016-02" db="EMBL/GenBank/DDBJ databases">
        <title>Genome sequence of Clostridium tepidiprofundi DSM 19306.</title>
        <authorList>
            <person name="Poehlein A."/>
            <person name="Daniel R."/>
        </authorList>
    </citation>
    <scope>NUCLEOTIDE SEQUENCE [LARGE SCALE GENOMIC DNA]</scope>
    <source>
        <strain evidence="3 4">DSM 19306</strain>
    </source>
</reference>
<dbReference type="PANTHER" id="PTHR30401:SF0">
    <property type="entry name" value="TRNA 2-SELENOURIDINE SYNTHASE"/>
    <property type="match status" value="1"/>
</dbReference>
<dbReference type="PROSITE" id="PS50206">
    <property type="entry name" value="RHODANESE_3"/>
    <property type="match status" value="1"/>
</dbReference>
<sequence length="340" mass="39304">MYIPIEYKDLKGNYLLIDVRSPSEYKHSTINGAINIPIFDDYERKVIGTVYINESIEKAKKIGVDAASKKLPEIYEKVVKLKENYDKLVFFCARGGMRSGVLTMFLTAMGINAVKLKGGYKAYRKYIVDELPKINENINYIVLHGNTGVGKTEILKKLRLHGYDVLDLEGAANHRGSLLGNVGLGDTYSQKQFESNIYHTLEKIKTNYVFVEAESSRIGNINVPKFICDKMKEGIHIFLDANIDFRVNIIVNEYIKDENNKIEIFNCLDKLNKYISRSNLERYKTLLEKENYNELAKELMEKYYDPLYMNSAKNYDYALKVNVDNIDKSAEIIENWFKRL</sequence>
<keyword evidence="4" id="KW-1185">Reference proteome</keyword>
<dbReference type="GO" id="GO:0043828">
    <property type="term" value="F:tRNA 2-selenouridine synthase activity"/>
    <property type="evidence" value="ECO:0007669"/>
    <property type="project" value="InterPro"/>
</dbReference>
<gene>
    <name evidence="3" type="primary">selU</name>
    <name evidence="3" type="ORF">CLTEP_12320</name>
</gene>
<dbReference type="STRING" id="1121338.CLTEP_12320"/>